<feature type="compositionally biased region" description="Polar residues" evidence="10">
    <location>
        <begin position="371"/>
        <end position="387"/>
    </location>
</feature>
<feature type="compositionally biased region" description="Basic and acidic residues" evidence="10">
    <location>
        <begin position="174"/>
        <end position="200"/>
    </location>
</feature>
<evidence type="ECO:0000256" key="6">
    <source>
        <dbReference type="ARBA" id="ARBA00022801"/>
    </source>
</evidence>
<comment type="cofactor">
    <cofactor evidence="1">
        <name>Ca(2+)</name>
        <dbReference type="ChEBI" id="CHEBI:29108"/>
    </cofactor>
</comment>
<feature type="region of interest" description="Disordered" evidence="10">
    <location>
        <begin position="174"/>
        <end position="203"/>
    </location>
</feature>
<keyword evidence="5" id="KW-0479">Metal-binding</keyword>
<proteinExistence type="predicted"/>
<evidence type="ECO:0000256" key="7">
    <source>
        <dbReference type="ARBA" id="ARBA00022837"/>
    </source>
</evidence>
<evidence type="ECO:0000256" key="9">
    <source>
        <dbReference type="ARBA" id="ARBA00023157"/>
    </source>
</evidence>
<name>A0A913ZB16_PATMI</name>
<evidence type="ECO:0000313" key="13">
    <source>
        <dbReference type="Proteomes" id="UP000887568"/>
    </source>
</evidence>
<dbReference type="Pfam" id="PF05826">
    <property type="entry name" value="Phospholip_A2_2"/>
    <property type="match status" value="1"/>
</dbReference>
<dbReference type="EC" id="3.1.1.4" evidence="3"/>
<dbReference type="Gene3D" id="1.20.90.10">
    <property type="entry name" value="Phospholipase A2 domain"/>
    <property type="match status" value="1"/>
</dbReference>
<evidence type="ECO:0000313" key="12">
    <source>
        <dbReference type="EnsemblMetazoa" id="XP_038048221.1"/>
    </source>
</evidence>
<dbReference type="CDD" id="cd04704">
    <property type="entry name" value="PLA2_bee_venom_like"/>
    <property type="match status" value="1"/>
</dbReference>
<accession>A0A913ZB16</accession>
<dbReference type="InterPro" id="IPR036444">
    <property type="entry name" value="PLipase_A2_dom_sf"/>
</dbReference>
<feature type="domain" description="Phospholipase A2-like central" evidence="11">
    <location>
        <begin position="210"/>
        <end position="304"/>
    </location>
</feature>
<feature type="region of interest" description="Disordered" evidence="10">
    <location>
        <begin position="360"/>
        <end position="387"/>
    </location>
</feature>
<dbReference type="Proteomes" id="UP000887568">
    <property type="component" value="Unplaced"/>
</dbReference>
<organism evidence="12 13">
    <name type="scientific">Patiria miniata</name>
    <name type="common">Bat star</name>
    <name type="synonym">Asterina miniata</name>
    <dbReference type="NCBI Taxonomy" id="46514"/>
    <lineage>
        <taxon>Eukaryota</taxon>
        <taxon>Metazoa</taxon>
        <taxon>Echinodermata</taxon>
        <taxon>Eleutherozoa</taxon>
        <taxon>Asterozoa</taxon>
        <taxon>Asteroidea</taxon>
        <taxon>Valvatacea</taxon>
        <taxon>Valvatida</taxon>
        <taxon>Asterinidae</taxon>
        <taxon>Patiria</taxon>
    </lineage>
</organism>
<dbReference type="GO" id="GO:0004623">
    <property type="term" value="F:phospholipase A2 activity"/>
    <property type="evidence" value="ECO:0007669"/>
    <property type="project" value="UniProtKB-EC"/>
</dbReference>
<evidence type="ECO:0000256" key="10">
    <source>
        <dbReference type="SAM" id="MobiDB-lite"/>
    </source>
</evidence>
<sequence>MIRGFSLRSADVNTGHLISVSHSSDRRDVLIKLNSVTATESVAGSSQRNGVIVRRATDGRHLVQTLEDWNHQVRDCRVSSDAREILDFEMATESRIAEHIHRVAAVLPPASPRDFSFESPSRSRVDSHNLTVERLRASFDEDQTSKDFLHLMSLTDVQSALTECQLHQQRLEKDFNRQPAHQTEEEAATKSAERGTDAGTKRGRRSAFMIPGTLWCGPGSDAESYHELGEDGTTDSCCREHDHCPDSIQRWSSNYGIFNYRLYVLSHCDCDRRFKQCLRDARTRKAEVVADWYFNILQLSCFELHYKPTCVEYQGWFSRGACRRSELVPYAEIGTVGPIAVQDRAVNTTLVSTSVVPVTDGAADDEDKSSDQSFVSTGSSTSAASDQ</sequence>
<evidence type="ECO:0000256" key="4">
    <source>
        <dbReference type="ARBA" id="ARBA00022525"/>
    </source>
</evidence>
<dbReference type="GO" id="GO:0005576">
    <property type="term" value="C:extracellular region"/>
    <property type="evidence" value="ECO:0007669"/>
    <property type="project" value="UniProtKB-SubCell"/>
</dbReference>
<dbReference type="GO" id="GO:0050482">
    <property type="term" value="P:arachidonate secretion"/>
    <property type="evidence" value="ECO:0007669"/>
    <property type="project" value="InterPro"/>
</dbReference>
<dbReference type="SUPFAM" id="SSF48619">
    <property type="entry name" value="Phospholipase A2, PLA2"/>
    <property type="match status" value="1"/>
</dbReference>
<dbReference type="EnsemblMetazoa" id="XM_038192293.1">
    <property type="protein sequence ID" value="XP_038048221.1"/>
    <property type="gene ID" value="LOC119722253"/>
</dbReference>
<evidence type="ECO:0000256" key="3">
    <source>
        <dbReference type="ARBA" id="ARBA00013278"/>
    </source>
</evidence>
<keyword evidence="7" id="KW-0106">Calcium</keyword>
<evidence type="ECO:0000256" key="8">
    <source>
        <dbReference type="ARBA" id="ARBA00023098"/>
    </source>
</evidence>
<dbReference type="FunFam" id="1.20.90.10:FF:000002">
    <property type="entry name" value="Phospholipase A2 group III"/>
    <property type="match status" value="1"/>
</dbReference>
<dbReference type="GO" id="GO:0006644">
    <property type="term" value="P:phospholipid metabolic process"/>
    <property type="evidence" value="ECO:0007669"/>
    <property type="project" value="InterPro"/>
</dbReference>
<keyword evidence="13" id="KW-1185">Reference proteome</keyword>
<comment type="subcellular location">
    <subcellularLocation>
        <location evidence="2">Secreted</location>
    </subcellularLocation>
</comment>
<evidence type="ECO:0000256" key="1">
    <source>
        <dbReference type="ARBA" id="ARBA00001913"/>
    </source>
</evidence>
<protein>
    <recommendedName>
        <fullName evidence="3">phospholipase A2</fullName>
        <ecNumber evidence="3">3.1.1.4</ecNumber>
    </recommendedName>
</protein>
<dbReference type="OrthoDB" id="10059604at2759"/>
<dbReference type="PANTHER" id="PTHR12253">
    <property type="entry name" value="RH14732P"/>
    <property type="match status" value="1"/>
</dbReference>
<evidence type="ECO:0000256" key="2">
    <source>
        <dbReference type="ARBA" id="ARBA00004613"/>
    </source>
</evidence>
<dbReference type="InterPro" id="IPR016090">
    <property type="entry name" value="PLA2-like_dom"/>
</dbReference>
<dbReference type="GO" id="GO:0046872">
    <property type="term" value="F:metal ion binding"/>
    <property type="evidence" value="ECO:0007669"/>
    <property type="project" value="UniProtKB-KW"/>
</dbReference>
<dbReference type="GeneID" id="119722253"/>
<keyword evidence="9" id="KW-1015">Disulfide bond</keyword>
<evidence type="ECO:0000256" key="5">
    <source>
        <dbReference type="ARBA" id="ARBA00022723"/>
    </source>
</evidence>
<keyword evidence="6" id="KW-0378">Hydrolase</keyword>
<keyword evidence="4" id="KW-0964">Secreted</keyword>
<dbReference type="RefSeq" id="XP_038048221.1">
    <property type="nucleotide sequence ID" value="XM_038192293.1"/>
</dbReference>
<dbReference type="AlphaFoldDB" id="A0A913ZB16"/>
<dbReference type="PROSITE" id="PS00118">
    <property type="entry name" value="PA2_HIS"/>
    <property type="match status" value="1"/>
</dbReference>
<reference evidence="12" key="1">
    <citation type="submission" date="2022-11" db="UniProtKB">
        <authorList>
            <consortium name="EnsemblMetazoa"/>
        </authorList>
    </citation>
    <scope>IDENTIFICATION</scope>
</reference>
<evidence type="ECO:0000259" key="11">
    <source>
        <dbReference type="Pfam" id="PF05826"/>
    </source>
</evidence>
<keyword evidence="8" id="KW-0443">Lipid metabolism</keyword>
<dbReference type="InterPro" id="IPR033113">
    <property type="entry name" value="PLA2_histidine"/>
</dbReference>